<dbReference type="InterPro" id="IPR006860">
    <property type="entry name" value="FecR"/>
</dbReference>
<name>A0A2V3Y9U7_9FIRM</name>
<dbReference type="PANTHER" id="PTHR38731">
    <property type="entry name" value="LIPL45-RELATED LIPOPROTEIN-RELATED"/>
    <property type="match status" value="1"/>
</dbReference>
<proteinExistence type="predicted"/>
<protein>
    <submittedName>
        <fullName evidence="4">FecR family protein</fullName>
    </submittedName>
</protein>
<gene>
    <name evidence="4" type="ORF">DFR60_10328</name>
</gene>
<evidence type="ECO:0000313" key="5">
    <source>
        <dbReference type="Proteomes" id="UP000248057"/>
    </source>
</evidence>
<accession>A0A2V3Y9U7</accession>
<organism evidence="4 5">
    <name type="scientific">Hungatella effluvii</name>
    <dbReference type="NCBI Taxonomy" id="1096246"/>
    <lineage>
        <taxon>Bacteria</taxon>
        <taxon>Bacillati</taxon>
        <taxon>Bacillota</taxon>
        <taxon>Clostridia</taxon>
        <taxon>Lachnospirales</taxon>
        <taxon>Lachnospiraceae</taxon>
        <taxon>Hungatella</taxon>
    </lineage>
</organism>
<keyword evidence="5" id="KW-1185">Reference proteome</keyword>
<keyword evidence="2" id="KW-0732">Signal</keyword>
<dbReference type="Proteomes" id="UP000248057">
    <property type="component" value="Unassembled WGS sequence"/>
</dbReference>
<feature type="domain" description="FecR protein" evidence="3">
    <location>
        <begin position="88"/>
        <end position="182"/>
    </location>
</feature>
<feature type="compositionally biased region" description="Basic and acidic residues" evidence="1">
    <location>
        <begin position="287"/>
        <end position="301"/>
    </location>
</feature>
<comment type="caution">
    <text evidence="4">The sequence shown here is derived from an EMBL/GenBank/DDBJ whole genome shotgun (WGS) entry which is preliminary data.</text>
</comment>
<sequence length="679" mass="71121">MTGKKMRRTAAVLAAAMVIGPLIPSAAIRNSASLAFAETAASGAGGTKKDSVSASTIRLAGTEGEVTVTAGGKELGILEEMKLHSGYTVKTGEKSYAGISLDSEKAAKLDALSSAQVRKQGKKLELLLNEGSLFCDVKQPLEADETLQIRTSTMITGIRGTVLYVKVIDEYTTMVYMLEGSASVLGRNSVTGDTERMEISAGQCAVVMAEGAEGSAAGSENGSALPPVILLNTFGVTDIPGYILTEAADDPALAARLEAAGWDTQWMADHAAERLAEDEAEAAKQLKRVKEAEESRQKTYRDYVYGDSGGGDSGSGQEEGTDSVRNTVILDQIVPASRLNELLQDSDVIINIPYRPGDDGTELPGDSNITVPAGGVLEISEAVLLRMEPGTTLTVDGALKAGGSLYCEGVLYNRSSNTLEVNHDLVIRGKLENTGAIRVGGMLSLEDGEFTSQGGRIEIEDQLTIYRSPSGSGDSAEDQTGEGQSLYLLDETMTVGGEVCLDSVDLRISGGTYESGIIARASRIEMTGGTVSAGADGYGITGESESRIRLLGGIVYGAGGAAAVNLSSSELYLAADVLRTDDGSARFVTGTGSLELNVNGESHVYDMENLPEGILNGVETEDGWAIDVFTGAEKKAEEKQQRQMGMATPSTAALPEDRIPGATPSSALRNQRQEECNGS</sequence>
<dbReference type="GeneID" id="86060544"/>
<evidence type="ECO:0000313" key="4">
    <source>
        <dbReference type="EMBL" id="PXX54978.1"/>
    </source>
</evidence>
<evidence type="ECO:0000256" key="2">
    <source>
        <dbReference type="SAM" id="SignalP"/>
    </source>
</evidence>
<dbReference type="RefSeq" id="WP_110322106.1">
    <property type="nucleotide sequence ID" value="NZ_QJKD01000003.1"/>
</dbReference>
<feature type="signal peptide" evidence="2">
    <location>
        <begin position="1"/>
        <end position="26"/>
    </location>
</feature>
<reference evidence="4 5" key="1">
    <citation type="submission" date="2018-05" db="EMBL/GenBank/DDBJ databases">
        <title>Genomic Encyclopedia of Type Strains, Phase IV (KMG-IV): sequencing the most valuable type-strain genomes for metagenomic binning, comparative biology and taxonomic classification.</title>
        <authorList>
            <person name="Goeker M."/>
        </authorList>
    </citation>
    <scope>NUCLEOTIDE SEQUENCE [LARGE SCALE GENOMIC DNA]</scope>
    <source>
        <strain evidence="4 5">DSM 24995</strain>
    </source>
</reference>
<evidence type="ECO:0000256" key="1">
    <source>
        <dbReference type="SAM" id="MobiDB-lite"/>
    </source>
</evidence>
<dbReference type="PANTHER" id="PTHR38731:SF3">
    <property type="entry name" value="BLL6125 PROTEIN"/>
    <property type="match status" value="1"/>
</dbReference>
<evidence type="ECO:0000259" key="3">
    <source>
        <dbReference type="Pfam" id="PF04773"/>
    </source>
</evidence>
<feature type="region of interest" description="Disordered" evidence="1">
    <location>
        <begin position="287"/>
        <end position="323"/>
    </location>
</feature>
<feature type="region of interest" description="Disordered" evidence="1">
    <location>
        <begin position="635"/>
        <end position="679"/>
    </location>
</feature>
<dbReference type="EMBL" id="QJKD01000003">
    <property type="protein sequence ID" value="PXX54978.1"/>
    <property type="molecule type" value="Genomic_DNA"/>
</dbReference>
<dbReference type="AlphaFoldDB" id="A0A2V3Y9U7"/>
<dbReference type="Pfam" id="PF04773">
    <property type="entry name" value="FecR"/>
    <property type="match status" value="1"/>
</dbReference>
<feature type="chain" id="PRO_5039311736" evidence="2">
    <location>
        <begin position="27"/>
        <end position="679"/>
    </location>
</feature>